<dbReference type="Proteomes" id="UP000051015">
    <property type="component" value="Unassembled WGS sequence"/>
</dbReference>
<keyword evidence="2" id="KW-1185">Reference proteome</keyword>
<dbReference type="NCBIfam" id="TIGR03711">
    <property type="entry name" value="acc_sec_asp3"/>
    <property type="match status" value="1"/>
</dbReference>
<dbReference type="STRING" id="1423725.FC19_GL002151"/>
<dbReference type="GO" id="GO:0015031">
    <property type="term" value="P:protein transport"/>
    <property type="evidence" value="ECO:0007669"/>
    <property type="project" value="InterPro"/>
</dbReference>
<dbReference type="EMBL" id="AYZD01000033">
    <property type="protein sequence ID" value="KRM95059.1"/>
    <property type="molecule type" value="Genomic_DNA"/>
</dbReference>
<comment type="caution">
    <text evidence="1">The sequence shown here is derived from an EMBL/GenBank/DDBJ whole genome shotgun (WGS) entry which is preliminary data.</text>
</comment>
<dbReference type="RefSeq" id="WP_057876775.1">
    <property type="nucleotide sequence ID" value="NZ_AYZD01000033.1"/>
</dbReference>
<dbReference type="Pfam" id="PF15432">
    <property type="entry name" value="Sec-ASP3"/>
    <property type="match status" value="1"/>
</dbReference>
<accession>A0A0R2D593</accession>
<evidence type="ECO:0000313" key="1">
    <source>
        <dbReference type="EMBL" id="KRM95059.1"/>
    </source>
</evidence>
<evidence type="ECO:0000313" key="2">
    <source>
        <dbReference type="Proteomes" id="UP000051015"/>
    </source>
</evidence>
<evidence type="ECO:0008006" key="3">
    <source>
        <dbReference type="Google" id="ProtNLM"/>
    </source>
</evidence>
<dbReference type="PATRIC" id="fig|1423725.3.peg.2213"/>
<name>A0A0R2D593_9LACO</name>
<dbReference type="InterPro" id="IPR022259">
    <property type="entry name" value="Acessory_Sec_prot_Asp3"/>
</dbReference>
<dbReference type="AlphaFoldDB" id="A0A0R2D593"/>
<protein>
    <recommendedName>
        <fullName evidence="3">Accessory Sec system protein Asp3</fullName>
    </recommendedName>
</protein>
<reference evidence="1 2" key="1">
    <citation type="journal article" date="2015" name="Genome Announc.">
        <title>Expanding the biotechnology potential of lactobacilli through comparative genomics of 213 strains and associated genera.</title>
        <authorList>
            <person name="Sun Z."/>
            <person name="Harris H.M."/>
            <person name="McCann A."/>
            <person name="Guo C."/>
            <person name="Argimon S."/>
            <person name="Zhang W."/>
            <person name="Yang X."/>
            <person name="Jeffery I.B."/>
            <person name="Cooney J.C."/>
            <person name="Kagawa T.F."/>
            <person name="Liu W."/>
            <person name="Song Y."/>
            <person name="Salvetti E."/>
            <person name="Wrobel A."/>
            <person name="Rasinkangas P."/>
            <person name="Parkhill J."/>
            <person name="Rea M.C."/>
            <person name="O'Sullivan O."/>
            <person name="Ritari J."/>
            <person name="Douillard F.P."/>
            <person name="Paul Ross R."/>
            <person name="Yang R."/>
            <person name="Briner A.E."/>
            <person name="Felis G.E."/>
            <person name="de Vos W.M."/>
            <person name="Barrangou R."/>
            <person name="Klaenhammer T.R."/>
            <person name="Caufield P.W."/>
            <person name="Cui Y."/>
            <person name="Zhang H."/>
            <person name="O'Toole P.W."/>
        </authorList>
    </citation>
    <scope>NUCLEOTIDE SEQUENCE [LARGE SCALE GENOMIC DNA]</scope>
    <source>
        <strain evidence="1 2">DSM 21051</strain>
    </source>
</reference>
<gene>
    <name evidence="1" type="ORF">FC19_GL002151</name>
</gene>
<organism evidence="1 2">
    <name type="scientific">Liquorilactobacillus aquaticus DSM 21051</name>
    <dbReference type="NCBI Taxonomy" id="1423725"/>
    <lineage>
        <taxon>Bacteria</taxon>
        <taxon>Bacillati</taxon>
        <taxon>Bacillota</taxon>
        <taxon>Bacilli</taxon>
        <taxon>Lactobacillales</taxon>
        <taxon>Lactobacillaceae</taxon>
        <taxon>Liquorilactobacillus</taxon>
    </lineage>
</organism>
<dbReference type="OrthoDB" id="2042927at2"/>
<sequence>MIGYTANVIYWKSAVSTYLYGSDVAFHQNGEVDFENKLMSPGKTINTWYSQTNYQAERFSPQLPILRKGASYRLLLRAHSFPEASLYLRIDFYDRGGQVINRIFIKKMEELFEYPDNAYYYTINLLNAGCTRLKFKYMMISAAELPSIRNTEVFVSQLYNVQASGELNVIFEEPLLNACAIPGPKINASFKNCVFVESVVSDKRGYTAETTMKRIERISKDYKKIIFWGNGSLSNMIAKHYVKLFHGSKICLRKSLPRCEKSFATPLFNNSTVLSSLQEKTNKDRLENASKVSD</sequence>
<proteinExistence type="predicted"/>